<dbReference type="InterPro" id="IPR008928">
    <property type="entry name" value="6-hairpin_glycosidase_sf"/>
</dbReference>
<dbReference type="InterPro" id="IPR011613">
    <property type="entry name" value="GH15-like"/>
</dbReference>
<evidence type="ECO:0000313" key="3">
    <source>
        <dbReference type="Proteomes" id="UP001519343"/>
    </source>
</evidence>
<reference evidence="2 3" key="1">
    <citation type="submission" date="2021-03" db="EMBL/GenBank/DDBJ databases">
        <title>Genomic Encyclopedia of Type Strains, Phase IV (KMG-IV): sequencing the most valuable type-strain genomes for metagenomic binning, comparative biology and taxonomic classification.</title>
        <authorList>
            <person name="Goeker M."/>
        </authorList>
    </citation>
    <scope>NUCLEOTIDE SEQUENCE [LARGE SCALE GENOMIC DNA]</scope>
    <source>
        <strain evidence="2 3">DSM 24738</strain>
    </source>
</reference>
<dbReference type="SUPFAM" id="SSF48208">
    <property type="entry name" value="Six-hairpin glycosidases"/>
    <property type="match status" value="1"/>
</dbReference>
<name>A0ABS4GIT0_9BACL</name>
<dbReference type="Proteomes" id="UP001519343">
    <property type="component" value="Unassembled WGS sequence"/>
</dbReference>
<feature type="domain" description="GH15-like" evidence="1">
    <location>
        <begin position="8"/>
        <end position="286"/>
    </location>
</feature>
<organism evidence="2 3">
    <name type="scientific">Ammoniphilus resinae</name>
    <dbReference type="NCBI Taxonomy" id="861532"/>
    <lineage>
        <taxon>Bacteria</taxon>
        <taxon>Bacillati</taxon>
        <taxon>Bacillota</taxon>
        <taxon>Bacilli</taxon>
        <taxon>Bacillales</taxon>
        <taxon>Paenibacillaceae</taxon>
        <taxon>Aneurinibacillus group</taxon>
        <taxon>Ammoniphilus</taxon>
    </lineage>
</organism>
<evidence type="ECO:0000313" key="2">
    <source>
        <dbReference type="EMBL" id="MBP1930168.1"/>
    </source>
</evidence>
<gene>
    <name evidence="2" type="ORF">J2Z37_000155</name>
</gene>
<dbReference type="PANTHER" id="PTHR31616">
    <property type="entry name" value="TREHALASE"/>
    <property type="match status" value="1"/>
</dbReference>
<dbReference type="Pfam" id="PF00723">
    <property type="entry name" value="Glyco_hydro_15"/>
    <property type="match status" value="1"/>
</dbReference>
<dbReference type="InterPro" id="IPR012341">
    <property type="entry name" value="6hp_glycosidase-like_sf"/>
</dbReference>
<dbReference type="PANTHER" id="PTHR31616:SF0">
    <property type="entry name" value="GLUCAN 1,4-ALPHA-GLUCOSIDASE"/>
    <property type="match status" value="1"/>
</dbReference>
<keyword evidence="3" id="KW-1185">Reference proteome</keyword>
<protein>
    <submittedName>
        <fullName evidence="2">GH15 family glucan-1,4-alpha-glucosidase</fullName>
    </submittedName>
</protein>
<proteinExistence type="predicted"/>
<evidence type="ECO:0000259" key="1">
    <source>
        <dbReference type="Pfam" id="PF00723"/>
    </source>
</evidence>
<accession>A0ABS4GIT0</accession>
<dbReference type="RefSeq" id="WP_209807953.1">
    <property type="nucleotide sequence ID" value="NZ_JAGGKT010000001.1"/>
</dbReference>
<sequence>MNRFEQSKKVILSHQDVSGAFIASPTFDHYKYGWLRDGTFTAYSMDLAGEQHSAERFYRWAARTIEQYRTKAEQAIQIPSRDHLLHARYTVDGYEVEGEWGTYQLDGYGTWLWGLNQHISKWQNETMKNELFPTANLITDYLLNTWSLPNFDCWEENGEMVHPSTIAAVYGGLQAIKYWFDDQRKQRIEKELRRMKNYVLEHCVKNNAICKSNQIDQPDASLLWLHFPFQMFDPQDPIFQQTVTNIESQLLTVGGVHRYPKDVYYGGGQWILLTAWLGCHYAETRQLQKAKELLKWVEAQFTDEGYLPEQVTYHLLAPDHYAEWIKKWGSPACPLLWSHAMHIILLERLEKAKKKEEQ</sequence>
<comment type="caution">
    <text evidence="2">The sequence shown here is derived from an EMBL/GenBank/DDBJ whole genome shotgun (WGS) entry which is preliminary data.</text>
</comment>
<dbReference type="EMBL" id="JAGGKT010000001">
    <property type="protein sequence ID" value="MBP1930168.1"/>
    <property type="molecule type" value="Genomic_DNA"/>
</dbReference>
<dbReference type="Gene3D" id="1.50.10.10">
    <property type="match status" value="1"/>
</dbReference>